<dbReference type="PROSITE" id="PS50977">
    <property type="entry name" value="HTH_TETR_2"/>
    <property type="match status" value="1"/>
</dbReference>
<dbReference type="Proteomes" id="UP000727907">
    <property type="component" value="Unassembled WGS sequence"/>
</dbReference>
<sequence>MATRRQPVETKRRTPRQTRSAETVASIVEAAAQILEKGGLAAFTTNAVAERAGVSIGTLYQYFADKNALVMALAREEMEAALGEVARALQGEVDPSVEGRIRAMVRVIVHAFRGRQRARKAVIQAILSQDGGISLMAPVAAFIARAGETVGRGPNSLLGPLTREQVFVVSRSLMGVVRAAVLEEQPFLASRGFEDEIVRMIVAYLGAVSAAAGRKP</sequence>
<feature type="domain" description="HTH tetR-type" evidence="6">
    <location>
        <begin position="21"/>
        <end position="81"/>
    </location>
</feature>
<dbReference type="InterPro" id="IPR023772">
    <property type="entry name" value="DNA-bd_HTH_TetR-type_CS"/>
</dbReference>
<feature type="compositionally biased region" description="Basic and acidic residues" evidence="5">
    <location>
        <begin position="1"/>
        <end position="12"/>
    </location>
</feature>
<protein>
    <submittedName>
        <fullName evidence="7">TetR/AcrR family transcriptional regulator</fullName>
    </submittedName>
</protein>
<feature type="region of interest" description="Disordered" evidence="5">
    <location>
        <begin position="1"/>
        <end position="22"/>
    </location>
</feature>
<dbReference type="InterPro" id="IPR050109">
    <property type="entry name" value="HTH-type_TetR-like_transc_reg"/>
</dbReference>
<proteinExistence type="predicted"/>
<evidence type="ECO:0000313" key="8">
    <source>
        <dbReference type="Proteomes" id="UP000727907"/>
    </source>
</evidence>
<feature type="DNA-binding region" description="H-T-H motif" evidence="4">
    <location>
        <begin position="44"/>
        <end position="63"/>
    </location>
</feature>
<organism evidence="7 8">
    <name type="scientific">Reyranella humidisoli</name>
    <dbReference type="NCBI Taxonomy" id="2849149"/>
    <lineage>
        <taxon>Bacteria</taxon>
        <taxon>Pseudomonadati</taxon>
        <taxon>Pseudomonadota</taxon>
        <taxon>Alphaproteobacteria</taxon>
        <taxon>Hyphomicrobiales</taxon>
        <taxon>Reyranellaceae</taxon>
        <taxon>Reyranella</taxon>
    </lineage>
</organism>
<keyword evidence="8" id="KW-1185">Reference proteome</keyword>
<evidence type="ECO:0000256" key="3">
    <source>
        <dbReference type="ARBA" id="ARBA00023163"/>
    </source>
</evidence>
<dbReference type="PANTHER" id="PTHR30055">
    <property type="entry name" value="HTH-TYPE TRANSCRIPTIONAL REGULATOR RUTR"/>
    <property type="match status" value="1"/>
</dbReference>
<evidence type="ECO:0000256" key="1">
    <source>
        <dbReference type="ARBA" id="ARBA00023015"/>
    </source>
</evidence>
<evidence type="ECO:0000256" key="4">
    <source>
        <dbReference type="PROSITE-ProRule" id="PRU00335"/>
    </source>
</evidence>
<dbReference type="Pfam" id="PF00440">
    <property type="entry name" value="TetR_N"/>
    <property type="match status" value="1"/>
</dbReference>
<evidence type="ECO:0000259" key="6">
    <source>
        <dbReference type="PROSITE" id="PS50977"/>
    </source>
</evidence>
<dbReference type="InterPro" id="IPR001647">
    <property type="entry name" value="HTH_TetR"/>
</dbReference>
<accession>A0ABS6II27</accession>
<dbReference type="PANTHER" id="PTHR30055:SF234">
    <property type="entry name" value="HTH-TYPE TRANSCRIPTIONAL REGULATOR BETI"/>
    <property type="match status" value="1"/>
</dbReference>
<keyword evidence="3" id="KW-0804">Transcription</keyword>
<reference evidence="7 8" key="1">
    <citation type="submission" date="2021-06" db="EMBL/GenBank/DDBJ databases">
        <authorList>
            <person name="Lee D.H."/>
        </authorList>
    </citation>
    <scope>NUCLEOTIDE SEQUENCE [LARGE SCALE GENOMIC DNA]</scope>
    <source>
        <strain evidence="7 8">MMS21-HV4-11</strain>
    </source>
</reference>
<evidence type="ECO:0000256" key="2">
    <source>
        <dbReference type="ARBA" id="ARBA00023125"/>
    </source>
</evidence>
<keyword evidence="2 4" id="KW-0238">DNA-binding</keyword>
<name>A0ABS6II27_9HYPH</name>
<dbReference type="EMBL" id="JAHOPB010000001">
    <property type="protein sequence ID" value="MBU8874241.1"/>
    <property type="molecule type" value="Genomic_DNA"/>
</dbReference>
<comment type="caution">
    <text evidence="7">The sequence shown here is derived from an EMBL/GenBank/DDBJ whole genome shotgun (WGS) entry which is preliminary data.</text>
</comment>
<keyword evidence="1" id="KW-0805">Transcription regulation</keyword>
<dbReference type="PROSITE" id="PS01081">
    <property type="entry name" value="HTH_TETR_1"/>
    <property type="match status" value="1"/>
</dbReference>
<evidence type="ECO:0000256" key="5">
    <source>
        <dbReference type="SAM" id="MobiDB-lite"/>
    </source>
</evidence>
<gene>
    <name evidence="7" type="ORF">KQ910_10735</name>
</gene>
<evidence type="ECO:0000313" key="7">
    <source>
        <dbReference type="EMBL" id="MBU8874241.1"/>
    </source>
</evidence>
<dbReference type="RefSeq" id="WP_216959425.1">
    <property type="nucleotide sequence ID" value="NZ_JAHOPB010000001.1"/>
</dbReference>